<dbReference type="Pfam" id="PF00647">
    <property type="entry name" value="EF1G"/>
    <property type="match status" value="1"/>
</dbReference>
<dbReference type="InterPro" id="IPR036433">
    <property type="entry name" value="EF1B_G_C_sf"/>
</dbReference>
<keyword evidence="1" id="KW-0251">Elongation factor</keyword>
<dbReference type="GO" id="GO:0005737">
    <property type="term" value="C:cytoplasm"/>
    <property type="evidence" value="ECO:0007669"/>
    <property type="project" value="TreeGrafter"/>
</dbReference>
<dbReference type="InterPro" id="IPR001662">
    <property type="entry name" value="EF1B_G_C"/>
</dbReference>
<dbReference type="PANTHER" id="PTHR43986">
    <property type="entry name" value="ELONGATION FACTOR 1-GAMMA"/>
    <property type="match status" value="1"/>
</dbReference>
<evidence type="ECO:0000256" key="3">
    <source>
        <dbReference type="SAM" id="MobiDB-lite"/>
    </source>
</evidence>
<gene>
    <name evidence="5" type="ORF">PF004_g2785</name>
</gene>
<dbReference type="GO" id="GO:0003746">
    <property type="term" value="F:translation elongation factor activity"/>
    <property type="evidence" value="ECO:0007669"/>
    <property type="project" value="UniProtKB-KW"/>
</dbReference>
<evidence type="ECO:0000256" key="1">
    <source>
        <dbReference type="ARBA" id="ARBA00022768"/>
    </source>
</evidence>
<feature type="domain" description="GST C-terminal" evidence="4">
    <location>
        <begin position="1"/>
        <end position="78"/>
    </location>
</feature>
<dbReference type="Gene3D" id="3.30.70.1010">
    <property type="entry name" value="Translation elongation factor EF1B, gamma chain, conserved domain"/>
    <property type="match status" value="1"/>
</dbReference>
<dbReference type="InterPro" id="IPR050802">
    <property type="entry name" value="EF-GSTs"/>
</dbReference>
<dbReference type="Pfam" id="PF00043">
    <property type="entry name" value="GST_C"/>
    <property type="match status" value="1"/>
</dbReference>
<dbReference type="EMBL" id="QXGC01000082">
    <property type="protein sequence ID" value="KAE9250801.1"/>
    <property type="molecule type" value="Genomic_DNA"/>
</dbReference>
<dbReference type="Gene3D" id="1.20.1050.10">
    <property type="match status" value="1"/>
</dbReference>
<name>A0A6G0PNH3_9STRA</name>
<keyword evidence="2" id="KW-0648">Protein biosynthesis</keyword>
<evidence type="ECO:0000256" key="2">
    <source>
        <dbReference type="ARBA" id="ARBA00022917"/>
    </source>
</evidence>
<reference evidence="5 6" key="1">
    <citation type="submission" date="2018-09" db="EMBL/GenBank/DDBJ databases">
        <title>Genomic investigation of the strawberry pathogen Phytophthora fragariae indicates pathogenicity is determined by transcriptional variation in three key races.</title>
        <authorList>
            <person name="Adams T.M."/>
            <person name="Armitage A.D."/>
            <person name="Sobczyk M.K."/>
            <person name="Bates H.J."/>
            <person name="Dunwell J.M."/>
            <person name="Nellist C.F."/>
            <person name="Harrison R.J."/>
        </authorList>
    </citation>
    <scope>NUCLEOTIDE SEQUENCE [LARGE SCALE GENOMIC DNA]</scope>
    <source>
        <strain evidence="5 6">BC-23</strain>
    </source>
</reference>
<dbReference type="CDD" id="cd03181">
    <property type="entry name" value="GST_C_EF1Bgamma_like"/>
    <property type="match status" value="1"/>
</dbReference>
<dbReference type="PANTHER" id="PTHR43986:SF1">
    <property type="entry name" value="ELONGATION FACTOR 1-GAMMA"/>
    <property type="match status" value="1"/>
</dbReference>
<dbReference type="Proteomes" id="UP000476176">
    <property type="component" value="Unassembled WGS sequence"/>
</dbReference>
<organism evidence="5 6">
    <name type="scientific">Phytophthora fragariae</name>
    <dbReference type="NCBI Taxonomy" id="53985"/>
    <lineage>
        <taxon>Eukaryota</taxon>
        <taxon>Sar</taxon>
        <taxon>Stramenopiles</taxon>
        <taxon>Oomycota</taxon>
        <taxon>Peronosporomycetes</taxon>
        <taxon>Peronosporales</taxon>
        <taxon>Peronosporaceae</taxon>
        <taxon>Phytophthora</taxon>
    </lineage>
</organism>
<dbReference type="AlphaFoldDB" id="A0A6G0PNH3"/>
<feature type="region of interest" description="Disordered" evidence="3">
    <location>
        <begin position="89"/>
        <end position="115"/>
    </location>
</feature>
<evidence type="ECO:0000259" key="4">
    <source>
        <dbReference type="PROSITE" id="PS50405"/>
    </source>
</evidence>
<evidence type="ECO:0000313" key="6">
    <source>
        <dbReference type="Proteomes" id="UP000476176"/>
    </source>
</evidence>
<dbReference type="PROSITE" id="PS50405">
    <property type="entry name" value="GST_CTER"/>
    <property type="match status" value="1"/>
</dbReference>
<dbReference type="InterPro" id="IPR004046">
    <property type="entry name" value="GST_C"/>
</dbReference>
<dbReference type="GO" id="GO:0005634">
    <property type="term" value="C:nucleus"/>
    <property type="evidence" value="ECO:0007669"/>
    <property type="project" value="TreeGrafter"/>
</dbReference>
<dbReference type="SUPFAM" id="SSF89942">
    <property type="entry name" value="eEF1-gamma domain"/>
    <property type="match status" value="1"/>
</dbReference>
<dbReference type="InterPro" id="IPR010987">
    <property type="entry name" value="Glutathione-S-Trfase_C-like"/>
</dbReference>
<sequence length="303" mass="33153">MALQTLENHLHLRTYLLGEPIYLADIVVASAFVYPFKFVLDKKFRKPYSTVNRRLATVVNQPEFQGVVGDVPLIDVTLACLRATTLARGMSEEGEDRPEGGGPQAQEGGARAEPDNTKKFMTCNAVGGFLQRSEDMRKYAFGVMDVSELVSSCPVAGNPSYVLDCIDDVKTKCALMESVTRKNLKVITEIRASAMGRVKVDPTRLQIWPLKDAVRNHGPNKAKPGRPGGQEAGAARLAKSIPVVPFKSVEFFNVGGLLDNPGKPQLTFDLFEQAVAPFMDEEDAIGCFDARSFLFASYLGALF</sequence>
<proteinExistence type="predicted"/>
<comment type="caution">
    <text evidence="5">The sequence shown here is derived from an EMBL/GenBank/DDBJ whole genome shotgun (WGS) entry which is preliminary data.</text>
</comment>
<accession>A0A6G0PNH3</accession>
<protein>
    <recommendedName>
        <fullName evidence="4">GST C-terminal domain-containing protein</fullName>
    </recommendedName>
</protein>
<evidence type="ECO:0000313" key="5">
    <source>
        <dbReference type="EMBL" id="KAE9250801.1"/>
    </source>
</evidence>
<dbReference type="SUPFAM" id="SSF47616">
    <property type="entry name" value="GST C-terminal domain-like"/>
    <property type="match status" value="1"/>
</dbReference>
<dbReference type="InterPro" id="IPR036282">
    <property type="entry name" value="Glutathione-S-Trfase_C_sf"/>
</dbReference>